<dbReference type="EC" id="1.8.1.9" evidence="3"/>
<keyword evidence="3" id="KW-0274">FAD</keyword>
<dbReference type="Proteomes" id="UP000019423">
    <property type="component" value="Chromosome"/>
</dbReference>
<organism evidence="5 6">
    <name type="scientific">Hymenobacter swuensis DY53</name>
    <dbReference type="NCBI Taxonomy" id="1227739"/>
    <lineage>
        <taxon>Bacteria</taxon>
        <taxon>Pseudomonadati</taxon>
        <taxon>Bacteroidota</taxon>
        <taxon>Cytophagia</taxon>
        <taxon>Cytophagales</taxon>
        <taxon>Hymenobacteraceae</taxon>
        <taxon>Hymenobacter</taxon>
    </lineage>
</organism>
<dbReference type="Gene3D" id="3.50.50.60">
    <property type="entry name" value="FAD/NAD(P)-binding domain"/>
    <property type="match status" value="2"/>
</dbReference>
<evidence type="ECO:0000256" key="3">
    <source>
        <dbReference type="RuleBase" id="RU003880"/>
    </source>
</evidence>
<dbReference type="InterPro" id="IPR036188">
    <property type="entry name" value="FAD/NAD-bd_sf"/>
</dbReference>
<dbReference type="eggNOG" id="COG0492">
    <property type="taxonomic scope" value="Bacteria"/>
</dbReference>
<dbReference type="Pfam" id="PF07992">
    <property type="entry name" value="Pyr_redox_2"/>
    <property type="match status" value="1"/>
</dbReference>
<evidence type="ECO:0000313" key="5">
    <source>
        <dbReference type="EMBL" id="AHJ97719.1"/>
    </source>
</evidence>
<gene>
    <name evidence="5" type="ORF">Hsw_2124</name>
</gene>
<dbReference type="NCBIfam" id="TIGR01292">
    <property type="entry name" value="TRX_reduct"/>
    <property type="match status" value="1"/>
</dbReference>
<reference evidence="5 6" key="1">
    <citation type="submission" date="2014-01" db="EMBL/GenBank/DDBJ databases">
        <title>Complete genome sequence of ionizing-radiation resistance bacterium Hymenobacter swuensis DY53.</title>
        <authorList>
            <person name="Jung J.-H."/>
            <person name="Jeong S.-W."/>
            <person name="Joe M.-H."/>
            <person name="Cho y.-j."/>
            <person name="Kim M.-K."/>
            <person name="Lim S.-Y."/>
        </authorList>
    </citation>
    <scope>NUCLEOTIDE SEQUENCE [LARGE SCALE GENOMIC DNA]</scope>
    <source>
        <strain evidence="5 6">DY53</strain>
    </source>
</reference>
<accession>W8EX97</accession>
<dbReference type="SUPFAM" id="SSF51905">
    <property type="entry name" value="FAD/NAD(P)-binding domain"/>
    <property type="match status" value="1"/>
</dbReference>
<feature type="domain" description="FAD/NAD(P)-binding" evidence="4">
    <location>
        <begin position="22"/>
        <end position="310"/>
    </location>
</feature>
<dbReference type="GO" id="GO:0004791">
    <property type="term" value="F:thioredoxin-disulfide reductase (NADPH) activity"/>
    <property type="evidence" value="ECO:0007669"/>
    <property type="project" value="UniProtKB-UniRule"/>
</dbReference>
<keyword evidence="6" id="KW-1185">Reference proteome</keyword>
<dbReference type="EMBL" id="CP007145">
    <property type="protein sequence ID" value="AHJ97719.1"/>
    <property type="molecule type" value="Genomic_DNA"/>
</dbReference>
<dbReference type="PRINTS" id="PR00469">
    <property type="entry name" value="PNDRDTASEII"/>
</dbReference>
<dbReference type="InterPro" id="IPR023753">
    <property type="entry name" value="FAD/NAD-binding_dom"/>
</dbReference>
<comment type="subunit">
    <text evidence="3">Homodimer.</text>
</comment>
<dbReference type="GO" id="GO:0005737">
    <property type="term" value="C:cytoplasm"/>
    <property type="evidence" value="ECO:0007669"/>
    <property type="project" value="InterPro"/>
</dbReference>
<protein>
    <recommendedName>
        <fullName evidence="3">Thioredoxin reductase</fullName>
        <ecNumber evidence="3">1.8.1.9</ecNumber>
    </recommendedName>
</protein>
<dbReference type="STRING" id="1227739.Hsw_2124"/>
<evidence type="ECO:0000256" key="1">
    <source>
        <dbReference type="ARBA" id="ARBA00022630"/>
    </source>
</evidence>
<sequence length="327" mass="34980">MALAQAAATFSCMATTTPEHIKCLIIGSGPAGYTAAIYAARANLNPVMYQGLQPGGQLTITNDVENFPGYPDGIMGPEMMEDLKKQAARFGTDIRYGIATSVDFSGHPHRVTVDENLELTADTIIIATGASAKWLGLPSEQRLNGSGVSACAVCDGFFYRGKDVAIVGAGDTAAEEATYLANLCNKVYMIVRKGEMRASKIMQKRVTDNPKIEVLWNTVTDEILGEHAVDGARVKNVLDGTTRDLAIEGFFVAIGHDPNSKIFQPYLHHDEQGYLKTIPGTAKTNVDGVFACGDVQDYTYRQAVTAAGSGCMAALDAERYLAALGDH</sequence>
<comment type="catalytic activity">
    <reaction evidence="3">
        <text>[thioredoxin]-dithiol + NADP(+) = [thioredoxin]-disulfide + NADPH + H(+)</text>
        <dbReference type="Rhea" id="RHEA:20345"/>
        <dbReference type="Rhea" id="RHEA-COMP:10698"/>
        <dbReference type="Rhea" id="RHEA-COMP:10700"/>
        <dbReference type="ChEBI" id="CHEBI:15378"/>
        <dbReference type="ChEBI" id="CHEBI:29950"/>
        <dbReference type="ChEBI" id="CHEBI:50058"/>
        <dbReference type="ChEBI" id="CHEBI:57783"/>
        <dbReference type="ChEBI" id="CHEBI:58349"/>
        <dbReference type="EC" id="1.8.1.9"/>
    </reaction>
</comment>
<proteinExistence type="inferred from homology"/>
<dbReference type="InterPro" id="IPR050097">
    <property type="entry name" value="Ferredoxin-NADP_redctase_2"/>
</dbReference>
<dbReference type="HOGENOM" id="CLU_031864_5_1_10"/>
<keyword evidence="3" id="KW-0676">Redox-active center</keyword>
<evidence type="ECO:0000313" key="6">
    <source>
        <dbReference type="Proteomes" id="UP000019423"/>
    </source>
</evidence>
<dbReference type="GO" id="GO:0019430">
    <property type="term" value="P:removal of superoxide radicals"/>
    <property type="evidence" value="ECO:0007669"/>
    <property type="project" value="UniProtKB-UniRule"/>
</dbReference>
<name>W8EX97_9BACT</name>
<dbReference type="InterPro" id="IPR005982">
    <property type="entry name" value="Thioredox_Rdtase"/>
</dbReference>
<evidence type="ECO:0000259" key="4">
    <source>
        <dbReference type="Pfam" id="PF07992"/>
    </source>
</evidence>
<dbReference type="PANTHER" id="PTHR48105">
    <property type="entry name" value="THIOREDOXIN REDUCTASE 1-RELATED-RELATED"/>
    <property type="match status" value="1"/>
</dbReference>
<evidence type="ECO:0000256" key="2">
    <source>
        <dbReference type="ARBA" id="ARBA00023002"/>
    </source>
</evidence>
<comment type="similarity">
    <text evidence="3">Belongs to the class-II pyridine nucleotide-disulfide oxidoreductase family.</text>
</comment>
<keyword evidence="1 3" id="KW-0285">Flavoprotein</keyword>
<dbReference type="PRINTS" id="PR00368">
    <property type="entry name" value="FADPNR"/>
</dbReference>
<dbReference type="KEGG" id="hsw:Hsw_2124"/>
<comment type="cofactor">
    <cofactor evidence="3">
        <name>FAD</name>
        <dbReference type="ChEBI" id="CHEBI:57692"/>
    </cofactor>
</comment>
<dbReference type="PATRIC" id="fig|1227739.3.peg.2333"/>
<keyword evidence="2 3" id="KW-0560">Oxidoreductase</keyword>
<dbReference type="AlphaFoldDB" id="W8EX97"/>